<dbReference type="Proteomes" id="UP001195483">
    <property type="component" value="Unassembled WGS sequence"/>
</dbReference>
<reference evidence="3" key="3">
    <citation type="submission" date="2023-05" db="EMBL/GenBank/DDBJ databases">
        <authorList>
            <person name="Smith C.H."/>
        </authorList>
    </citation>
    <scope>NUCLEOTIDE SEQUENCE</scope>
    <source>
        <strain evidence="3">CHS0354</strain>
        <tissue evidence="3">Mantle</tissue>
    </source>
</reference>
<name>A0AAE0RUK0_9BIVA</name>
<dbReference type="EMBL" id="JAEAOA010001537">
    <property type="protein sequence ID" value="KAK3579896.1"/>
    <property type="molecule type" value="Genomic_DNA"/>
</dbReference>
<organism evidence="3 4">
    <name type="scientific">Potamilus streckersoni</name>
    <dbReference type="NCBI Taxonomy" id="2493646"/>
    <lineage>
        <taxon>Eukaryota</taxon>
        <taxon>Metazoa</taxon>
        <taxon>Spiralia</taxon>
        <taxon>Lophotrochozoa</taxon>
        <taxon>Mollusca</taxon>
        <taxon>Bivalvia</taxon>
        <taxon>Autobranchia</taxon>
        <taxon>Heteroconchia</taxon>
        <taxon>Palaeoheterodonta</taxon>
        <taxon>Unionida</taxon>
        <taxon>Unionoidea</taxon>
        <taxon>Unionidae</taxon>
        <taxon>Ambleminae</taxon>
        <taxon>Lampsilini</taxon>
        <taxon>Potamilus</taxon>
    </lineage>
</organism>
<feature type="region of interest" description="Disordered" evidence="1">
    <location>
        <begin position="149"/>
        <end position="190"/>
    </location>
</feature>
<dbReference type="InterPro" id="IPR001683">
    <property type="entry name" value="PX_dom"/>
</dbReference>
<dbReference type="PROSITE" id="PS50195">
    <property type="entry name" value="PX"/>
    <property type="match status" value="1"/>
</dbReference>
<feature type="compositionally biased region" description="Acidic residues" evidence="1">
    <location>
        <begin position="268"/>
        <end position="279"/>
    </location>
</feature>
<feature type="region of interest" description="Disordered" evidence="1">
    <location>
        <begin position="250"/>
        <end position="279"/>
    </location>
</feature>
<accession>A0AAE0RUK0</accession>
<dbReference type="Gene3D" id="3.30.1520.10">
    <property type="entry name" value="Phox-like domain"/>
    <property type="match status" value="1"/>
</dbReference>
<evidence type="ECO:0000256" key="1">
    <source>
        <dbReference type="SAM" id="MobiDB-lite"/>
    </source>
</evidence>
<reference evidence="3" key="2">
    <citation type="journal article" date="2021" name="Genome Biol. Evol.">
        <title>Developing a high-quality reference genome for a parasitic bivalve with doubly uniparental inheritance (Bivalvia: Unionida).</title>
        <authorList>
            <person name="Smith C.H."/>
        </authorList>
    </citation>
    <scope>NUCLEOTIDE SEQUENCE</scope>
    <source>
        <strain evidence="3">CHS0354</strain>
        <tissue evidence="3">Mantle</tissue>
    </source>
</reference>
<dbReference type="InterPro" id="IPR036871">
    <property type="entry name" value="PX_dom_sf"/>
</dbReference>
<dbReference type="SUPFAM" id="SSF64268">
    <property type="entry name" value="PX domain"/>
    <property type="match status" value="1"/>
</dbReference>
<dbReference type="SMART" id="SM00312">
    <property type="entry name" value="PX"/>
    <property type="match status" value="1"/>
</dbReference>
<comment type="caution">
    <text evidence="3">The sequence shown here is derived from an EMBL/GenBank/DDBJ whole genome shotgun (WGS) entry which is preliminary data.</text>
</comment>
<evidence type="ECO:0000313" key="3">
    <source>
        <dbReference type="EMBL" id="KAK3579896.1"/>
    </source>
</evidence>
<dbReference type="PANTHER" id="PTHR14431">
    <property type="entry name" value="HCLS1-BINDING PROTEIN 3"/>
    <property type="match status" value="1"/>
</dbReference>
<sequence length="460" mass="51418">MPAATITVRELKNKDTGIDLSIPTYQEVPGRLGSVFEYNVLVVSRLSYFKSPKHKETDNVQFTMQKKFSEFEDLHGKITAKYSGTVFPPMPRKALIVNDATAKERRAGLENFLKFLSRTPKLSTSSLLLEFLGVNAVKAGKFRRLEVKEGMDEEEDEEDKSVRKNEERGEESDKEPDTESKMNLFDEDQEEDADLFMGGDMDRGDIDISSEIKTTAVTQSTRGQTKLFEDVDLGGGIEAEEENELLFVASETGPVDQSKLRKNKPNLFEEEGEDNSDLFQIDDDLDNFFSLDLKSKSADKDNDSPVSKSQDSLVKVSSTEEPQSPNRPKPAPRIKPANSRNPTSLDAVEQDTKTNLTTPDTATQDTKTNLTTTDTATRDTKIISPPKPSPRQKPPISRKPQVEQKPPVLPKPGDTIKKALDAKNKSEMKGDNPNEITQDDILKYIQENTADKSDDLDLFS</sequence>
<reference evidence="3" key="1">
    <citation type="journal article" date="2021" name="Genome Biol. Evol.">
        <title>A High-Quality Reference Genome for a Parasitic Bivalve with Doubly Uniparental Inheritance (Bivalvia: Unionida).</title>
        <authorList>
            <person name="Smith C.H."/>
        </authorList>
    </citation>
    <scope>NUCLEOTIDE SEQUENCE</scope>
    <source>
        <strain evidence="3">CHS0354</strain>
    </source>
</reference>
<keyword evidence="4" id="KW-1185">Reference proteome</keyword>
<gene>
    <name evidence="3" type="ORF">CHS0354_025758</name>
</gene>
<proteinExistence type="predicted"/>
<dbReference type="GO" id="GO:0035091">
    <property type="term" value="F:phosphatidylinositol binding"/>
    <property type="evidence" value="ECO:0007669"/>
    <property type="project" value="InterPro"/>
</dbReference>
<feature type="compositionally biased region" description="Polar residues" evidence="1">
    <location>
        <begin position="304"/>
        <end position="324"/>
    </location>
</feature>
<dbReference type="InterPro" id="IPR039701">
    <property type="entry name" value="HS1BP3"/>
</dbReference>
<evidence type="ECO:0000259" key="2">
    <source>
        <dbReference type="PROSITE" id="PS50195"/>
    </source>
</evidence>
<feature type="region of interest" description="Disordered" evidence="1">
    <location>
        <begin position="295"/>
        <end position="416"/>
    </location>
</feature>
<feature type="domain" description="PX" evidence="2">
    <location>
        <begin position="16"/>
        <end position="139"/>
    </location>
</feature>
<dbReference type="Pfam" id="PF00787">
    <property type="entry name" value="PX"/>
    <property type="match status" value="1"/>
</dbReference>
<evidence type="ECO:0000313" key="4">
    <source>
        <dbReference type="Proteomes" id="UP001195483"/>
    </source>
</evidence>
<dbReference type="AlphaFoldDB" id="A0AAE0RUK0"/>
<protein>
    <recommendedName>
        <fullName evidence="2">PX domain-containing protein</fullName>
    </recommendedName>
</protein>
<feature type="compositionally biased region" description="Low complexity" evidence="1">
    <location>
        <begin position="354"/>
        <end position="375"/>
    </location>
</feature>
<dbReference type="PANTHER" id="PTHR14431:SF1">
    <property type="entry name" value="HCLS1-BINDING PROTEIN 3"/>
    <property type="match status" value="1"/>
</dbReference>